<accession>A0ACC2SH19</accession>
<reference evidence="1" key="1">
    <citation type="submission" date="2022-04" db="EMBL/GenBank/DDBJ databases">
        <title>Genome of the entomopathogenic fungus Entomophthora muscae.</title>
        <authorList>
            <person name="Elya C."/>
            <person name="Lovett B.R."/>
            <person name="Lee E."/>
            <person name="Macias A.M."/>
            <person name="Hajek A.E."/>
            <person name="De Bivort B.L."/>
            <person name="Kasson M.T."/>
            <person name="De Fine Licht H.H."/>
            <person name="Stajich J.E."/>
        </authorList>
    </citation>
    <scope>NUCLEOTIDE SEQUENCE</scope>
    <source>
        <strain evidence="1">Berkeley</strain>
    </source>
</reference>
<evidence type="ECO:0000313" key="1">
    <source>
        <dbReference type="EMBL" id="KAJ9061588.1"/>
    </source>
</evidence>
<dbReference type="EMBL" id="QTSX02005055">
    <property type="protein sequence ID" value="KAJ9061588.1"/>
    <property type="molecule type" value="Genomic_DNA"/>
</dbReference>
<keyword evidence="2" id="KW-1185">Reference proteome</keyword>
<evidence type="ECO:0000313" key="2">
    <source>
        <dbReference type="Proteomes" id="UP001165960"/>
    </source>
</evidence>
<sequence>MYCANQDGRGPVNPPGHRLKWVNYSVICQLNKGDSSNVHQISTSCMPVTSDKLLLTMLNGKPQLPDSNPDTLRAASPQDQLPSCPQIFGNKPEQDLTLENPLKLDETKSPTLTLPTLKVPVNSTNQRAGLAKESKITWATPERETKKLPLKSGPPGDDRPHNLTRKVEYSQFKTANELTPAMDATKDRKNLVDSNIWAKEICKSFLMTDGHTYTLDRQEVAYCHSCNKVT</sequence>
<proteinExistence type="predicted"/>
<comment type="caution">
    <text evidence="1">The sequence shown here is derived from an EMBL/GenBank/DDBJ whole genome shotgun (WGS) entry which is preliminary data.</text>
</comment>
<name>A0ACC2SH19_9FUNG</name>
<protein>
    <submittedName>
        <fullName evidence="1">Uncharacterized protein</fullName>
    </submittedName>
</protein>
<gene>
    <name evidence="1" type="ORF">DSO57_1019039</name>
</gene>
<dbReference type="Proteomes" id="UP001165960">
    <property type="component" value="Unassembled WGS sequence"/>
</dbReference>
<organism evidence="1 2">
    <name type="scientific">Entomophthora muscae</name>
    <dbReference type="NCBI Taxonomy" id="34485"/>
    <lineage>
        <taxon>Eukaryota</taxon>
        <taxon>Fungi</taxon>
        <taxon>Fungi incertae sedis</taxon>
        <taxon>Zoopagomycota</taxon>
        <taxon>Entomophthoromycotina</taxon>
        <taxon>Entomophthoromycetes</taxon>
        <taxon>Entomophthorales</taxon>
        <taxon>Entomophthoraceae</taxon>
        <taxon>Entomophthora</taxon>
    </lineage>
</organism>